<evidence type="ECO:0000313" key="1">
    <source>
        <dbReference type="EMBL" id="QNE18258.1"/>
    </source>
</evidence>
<dbReference type="SUPFAM" id="SSF47240">
    <property type="entry name" value="Ferritin-like"/>
    <property type="match status" value="1"/>
</dbReference>
<sequence>MTDTTADLIHGNASAVPAGVAIGALNNGFHLASAKDFNSDIEVLNYALTLEYLEAEFYRQGNKANLVTGKEKQYLMQIGADEASHVATLTATIQKLGGTPVGAPAVDYGGAFDSRKSYLTTAHIFENKGVGAYLGAAGFIKNKMILQAAAGIFGVEARHAAVVGNLLGLKAEGGVYMGSFEKGASKSNVLAAVAPFLVNPDKVVAAITY</sequence>
<accession>A0A7G6WW93</accession>
<dbReference type="InterPro" id="IPR009078">
    <property type="entry name" value="Ferritin-like_SF"/>
</dbReference>
<dbReference type="InterPro" id="IPR012347">
    <property type="entry name" value="Ferritin-like"/>
</dbReference>
<dbReference type="RefSeq" id="WP_185447262.1">
    <property type="nucleotide sequence ID" value="NZ_CP043661.1"/>
</dbReference>
<protein>
    <submittedName>
        <fullName evidence="1">Ferritin-like domain-containing protein</fullName>
    </submittedName>
</protein>
<name>A0A7G6WW93_9ACTN</name>
<proteinExistence type="predicted"/>
<dbReference type="KEGG" id="kqi:F1D05_10555"/>
<organism evidence="1 2">
    <name type="scientific">Kribbella qitaiheensis</name>
    <dbReference type="NCBI Taxonomy" id="1544730"/>
    <lineage>
        <taxon>Bacteria</taxon>
        <taxon>Bacillati</taxon>
        <taxon>Actinomycetota</taxon>
        <taxon>Actinomycetes</taxon>
        <taxon>Propionibacteriales</taxon>
        <taxon>Kribbellaceae</taxon>
        <taxon>Kribbella</taxon>
    </lineage>
</organism>
<dbReference type="PANTHER" id="PTHR31694">
    <property type="entry name" value="DESICCATION-LIKE PROTEIN"/>
    <property type="match status" value="1"/>
</dbReference>
<reference evidence="2" key="1">
    <citation type="submission" date="2019-09" db="EMBL/GenBank/DDBJ databases">
        <title>Antimicrobial potential of Antarctic Bacteria.</title>
        <authorList>
            <person name="Benaud N."/>
            <person name="Edwards R.J."/>
            <person name="Ferrari B.C."/>
        </authorList>
    </citation>
    <scope>NUCLEOTIDE SEQUENCE [LARGE SCALE GENOMIC DNA]</scope>
    <source>
        <strain evidence="2">SPB151</strain>
    </source>
</reference>
<reference evidence="1 2" key="2">
    <citation type="journal article" date="2020" name="Microbiol. Resour. Announc.">
        <title>Antarctic desert soil bacteria exhibit high novel natural product potential, evaluated through long-read genome sequencing and comparative genomics.</title>
        <authorList>
            <person name="Benaud N."/>
            <person name="Edwards R.J."/>
            <person name="Amos T.G."/>
            <person name="D'Agostino P.M."/>
            <person name="Gutierrez-Chavez C."/>
            <person name="Montgomery K."/>
            <person name="Nicetic I."/>
            <person name="Ferrari B.C."/>
        </authorList>
    </citation>
    <scope>NUCLEOTIDE SEQUENCE [LARGE SCALE GENOMIC DNA]</scope>
    <source>
        <strain evidence="1 2">SPB151</strain>
    </source>
</reference>
<dbReference type="Gene3D" id="1.20.1260.10">
    <property type="match status" value="1"/>
</dbReference>
<dbReference type="AlphaFoldDB" id="A0A7G6WW93"/>
<dbReference type="PANTHER" id="PTHR31694:SF26">
    <property type="entry name" value="OS05G0151100 PROTEIN"/>
    <property type="match status" value="1"/>
</dbReference>
<gene>
    <name evidence="1" type="ORF">F1D05_10555</name>
</gene>
<evidence type="ECO:0000313" key="2">
    <source>
        <dbReference type="Proteomes" id="UP000515563"/>
    </source>
</evidence>
<dbReference type="InterPro" id="IPR052965">
    <property type="entry name" value="Pigment-catalase-like"/>
</dbReference>
<dbReference type="Proteomes" id="UP000515563">
    <property type="component" value="Chromosome"/>
</dbReference>
<dbReference type="CDD" id="cd00657">
    <property type="entry name" value="Ferritin_like"/>
    <property type="match status" value="1"/>
</dbReference>
<keyword evidence="2" id="KW-1185">Reference proteome</keyword>
<dbReference type="EMBL" id="CP043661">
    <property type="protein sequence ID" value="QNE18258.1"/>
    <property type="molecule type" value="Genomic_DNA"/>
</dbReference>
<dbReference type="Pfam" id="PF13668">
    <property type="entry name" value="Ferritin_2"/>
    <property type="match status" value="1"/>
</dbReference>